<dbReference type="Proteomes" id="UP001418222">
    <property type="component" value="Unassembled WGS sequence"/>
</dbReference>
<keyword evidence="3" id="KW-1185">Reference proteome</keyword>
<sequence length="322" mass="35947">MLRCPASLVAQHPRYYPRAACRGSGFPPAVVRRPSVVGRCRRNRKQKTLFSRVPPERRNSAAPRPSAVGDELPRWYNTLPEPTPMLGRAYHPQLPPVLEQGSSGAGGAPAAGRRMQHVWEWGSRRGKGNVSKKSRHSSTLSKSDKFARSDGPSFSADDATKDPETVIFNHEKELPLSLVDIFKRKRGKISSKFGSLSKSRLSTFVMHIFVRSPLTGRLMNWQNRSLDGERVLPFMSMAANDVDELIEDIEIDEKSDGMIAAASNENASVDKKIASSYMPPIPPPVKQNTYKQYEDDDEDVDVERVDSEMVDIDLNGDVDIEQ</sequence>
<dbReference type="EMBL" id="JBBWWQ010000018">
    <property type="protein sequence ID" value="KAK8921680.1"/>
    <property type="molecule type" value="Genomic_DNA"/>
</dbReference>
<name>A0AAP0B0D9_9ASPA</name>
<evidence type="ECO:0000256" key="1">
    <source>
        <dbReference type="SAM" id="MobiDB-lite"/>
    </source>
</evidence>
<dbReference type="InterPro" id="IPR045868">
    <property type="entry name" value="Znf_C3H13/40"/>
</dbReference>
<dbReference type="GO" id="GO:0046872">
    <property type="term" value="F:metal ion binding"/>
    <property type="evidence" value="ECO:0007669"/>
    <property type="project" value="InterPro"/>
</dbReference>
<dbReference type="AlphaFoldDB" id="A0AAP0B0D9"/>
<feature type="region of interest" description="Disordered" evidence="1">
    <location>
        <begin position="91"/>
        <end position="160"/>
    </location>
</feature>
<dbReference type="PANTHER" id="PTHR38160:SF1">
    <property type="entry name" value="ZINC FINGER CCCH DOMAIN-CONTAINING PROTEIN 40"/>
    <property type="match status" value="1"/>
</dbReference>
<dbReference type="PANTHER" id="PTHR38160">
    <property type="entry name" value="ZINC FINGER CCCH DOMAIN-CONTAINING PROTEIN 40"/>
    <property type="match status" value="1"/>
</dbReference>
<feature type="region of interest" description="Disordered" evidence="1">
    <location>
        <begin position="52"/>
        <end position="74"/>
    </location>
</feature>
<evidence type="ECO:0000313" key="3">
    <source>
        <dbReference type="Proteomes" id="UP001418222"/>
    </source>
</evidence>
<accession>A0AAP0B0D9</accession>
<protein>
    <submittedName>
        <fullName evidence="2">Uncharacterized protein</fullName>
    </submittedName>
</protein>
<proteinExistence type="predicted"/>
<gene>
    <name evidence="2" type="ORF">KSP39_PZI020066</name>
</gene>
<evidence type="ECO:0000313" key="2">
    <source>
        <dbReference type="EMBL" id="KAK8921680.1"/>
    </source>
</evidence>
<reference evidence="2 3" key="1">
    <citation type="journal article" date="2022" name="Nat. Plants">
        <title>Genomes of leafy and leafless Platanthera orchids illuminate the evolution of mycoheterotrophy.</title>
        <authorList>
            <person name="Li M.H."/>
            <person name="Liu K.W."/>
            <person name="Li Z."/>
            <person name="Lu H.C."/>
            <person name="Ye Q.L."/>
            <person name="Zhang D."/>
            <person name="Wang J.Y."/>
            <person name="Li Y.F."/>
            <person name="Zhong Z.M."/>
            <person name="Liu X."/>
            <person name="Yu X."/>
            <person name="Liu D.K."/>
            <person name="Tu X.D."/>
            <person name="Liu B."/>
            <person name="Hao Y."/>
            <person name="Liao X.Y."/>
            <person name="Jiang Y.T."/>
            <person name="Sun W.H."/>
            <person name="Chen J."/>
            <person name="Chen Y.Q."/>
            <person name="Ai Y."/>
            <person name="Zhai J.W."/>
            <person name="Wu S.S."/>
            <person name="Zhou Z."/>
            <person name="Hsiao Y.Y."/>
            <person name="Wu W.L."/>
            <person name="Chen Y.Y."/>
            <person name="Lin Y.F."/>
            <person name="Hsu J.L."/>
            <person name="Li C.Y."/>
            <person name="Wang Z.W."/>
            <person name="Zhao X."/>
            <person name="Zhong W.Y."/>
            <person name="Ma X.K."/>
            <person name="Ma L."/>
            <person name="Huang J."/>
            <person name="Chen G.Z."/>
            <person name="Huang M.Z."/>
            <person name="Huang L."/>
            <person name="Peng D.H."/>
            <person name="Luo Y.B."/>
            <person name="Zou S.Q."/>
            <person name="Chen S.P."/>
            <person name="Lan S."/>
            <person name="Tsai W.C."/>
            <person name="Van de Peer Y."/>
            <person name="Liu Z.J."/>
        </authorList>
    </citation>
    <scope>NUCLEOTIDE SEQUENCE [LARGE SCALE GENOMIC DNA]</scope>
    <source>
        <strain evidence="2">Lor287</strain>
    </source>
</reference>
<feature type="compositionally biased region" description="Basic residues" evidence="1">
    <location>
        <begin position="124"/>
        <end position="136"/>
    </location>
</feature>
<feature type="region of interest" description="Disordered" evidence="1">
    <location>
        <begin position="276"/>
        <end position="297"/>
    </location>
</feature>
<comment type="caution">
    <text evidence="2">The sequence shown here is derived from an EMBL/GenBank/DDBJ whole genome shotgun (WGS) entry which is preliminary data.</text>
</comment>
<organism evidence="2 3">
    <name type="scientific">Platanthera zijinensis</name>
    <dbReference type="NCBI Taxonomy" id="2320716"/>
    <lineage>
        <taxon>Eukaryota</taxon>
        <taxon>Viridiplantae</taxon>
        <taxon>Streptophyta</taxon>
        <taxon>Embryophyta</taxon>
        <taxon>Tracheophyta</taxon>
        <taxon>Spermatophyta</taxon>
        <taxon>Magnoliopsida</taxon>
        <taxon>Liliopsida</taxon>
        <taxon>Asparagales</taxon>
        <taxon>Orchidaceae</taxon>
        <taxon>Orchidoideae</taxon>
        <taxon>Orchideae</taxon>
        <taxon>Orchidinae</taxon>
        <taxon>Platanthera</taxon>
    </lineage>
</organism>